<dbReference type="PROSITE" id="PS01091">
    <property type="entry name" value="TATD_3"/>
    <property type="match status" value="1"/>
</dbReference>
<feature type="binding site" evidence="4">
    <location>
        <position position="8"/>
    </location>
    <ligand>
        <name>a divalent metal cation</name>
        <dbReference type="ChEBI" id="CHEBI:60240"/>
        <label>1</label>
    </ligand>
</feature>
<dbReference type="KEGG" id="upv:EJN92_19570"/>
<feature type="binding site" evidence="4">
    <location>
        <position position="163"/>
    </location>
    <ligand>
        <name>a divalent metal cation</name>
        <dbReference type="ChEBI" id="CHEBI:60240"/>
        <label>2</label>
    </ligand>
</feature>
<dbReference type="InterPro" id="IPR032466">
    <property type="entry name" value="Metal_Hydrolase"/>
</dbReference>
<dbReference type="PIRSF" id="PIRSF005902">
    <property type="entry name" value="DNase_TatD"/>
    <property type="match status" value="1"/>
</dbReference>
<evidence type="ECO:0000256" key="2">
    <source>
        <dbReference type="ARBA" id="ARBA00022723"/>
    </source>
</evidence>
<dbReference type="AlphaFoldDB" id="A0A3S9HPK1"/>
<evidence type="ECO:0000256" key="1">
    <source>
        <dbReference type="ARBA" id="ARBA00009275"/>
    </source>
</evidence>
<accession>A0A3S9HPK1</accession>
<evidence type="ECO:0000313" key="5">
    <source>
        <dbReference type="EMBL" id="AZP13999.1"/>
    </source>
</evidence>
<gene>
    <name evidence="5" type="ORF">EJN92_19570</name>
</gene>
<dbReference type="GO" id="GO:0046872">
    <property type="term" value="F:metal ion binding"/>
    <property type="evidence" value="ECO:0007669"/>
    <property type="project" value="UniProtKB-KW"/>
</dbReference>
<proteinExistence type="inferred from homology"/>
<dbReference type="InterPro" id="IPR001130">
    <property type="entry name" value="TatD-like"/>
</dbReference>
<dbReference type="InterPro" id="IPR018228">
    <property type="entry name" value="DNase_TatD-rel_CS"/>
</dbReference>
<keyword evidence="6" id="KW-1185">Reference proteome</keyword>
<evidence type="ECO:0000313" key="6">
    <source>
        <dbReference type="Proteomes" id="UP000275663"/>
    </source>
</evidence>
<dbReference type="Gene3D" id="3.20.20.140">
    <property type="entry name" value="Metal-dependent hydrolases"/>
    <property type="match status" value="1"/>
</dbReference>
<name>A0A3S9HPK1_9BURK</name>
<dbReference type="OrthoDB" id="9810005at2"/>
<dbReference type="EMBL" id="CP034464">
    <property type="protein sequence ID" value="AZP13999.1"/>
    <property type="molecule type" value="Genomic_DNA"/>
</dbReference>
<sequence length="277" mass="29728">MWIDSHCHLDAAEFAGQSLAVAQQAASAGVSSIVIPAVHPSNFSVVAELAQNSPTCFYTLGIHPMYVPDAHEDALLALRKKVQDLISTPELASGFVGIGEIGLDFFVPALTQSPLKEKQEYFFTEQLKIASDFELPVLMHVRRSQDIILKHCRRIKVAGGIAHAFNGSEQQAQAFIGLGLKLGFGGAMTYPRALQIRRLASGLPLDAIVLETDAPDIAPHWLANGINSPVELPKIGAVLAQLRGMPAELIAARTSANVLDALPRMRLPKTAPSSSAR</sequence>
<dbReference type="PANTHER" id="PTHR46124:SF2">
    <property type="entry name" value="D-AMINOACYL-TRNA DEACYLASE"/>
    <property type="match status" value="1"/>
</dbReference>
<dbReference type="Proteomes" id="UP000275663">
    <property type="component" value="Chromosome"/>
</dbReference>
<reference evidence="5 6" key="1">
    <citation type="journal article" date="2011" name="Int. J. Syst. Evol. Microbiol.">
        <title>Description of Undibacterium oligocarboniphilum sp. nov., isolated from purified water, and Undibacterium pigrum strain CCUG 49012 as the type strain of Undibacterium parvum sp. nov., and emended descriptions of the genus Undibacterium and the species Undibacterium pigrum.</title>
        <authorList>
            <person name="Eder W."/>
            <person name="Wanner G."/>
            <person name="Ludwig W."/>
            <person name="Busse H.J."/>
            <person name="Ziemke-Kageler F."/>
            <person name="Lang E."/>
        </authorList>
    </citation>
    <scope>NUCLEOTIDE SEQUENCE [LARGE SCALE GENOMIC DNA]</scope>
    <source>
        <strain evidence="5 6">DSM 23061</strain>
    </source>
</reference>
<evidence type="ECO:0000256" key="4">
    <source>
        <dbReference type="PIRSR" id="PIRSR005902-1"/>
    </source>
</evidence>
<dbReference type="PANTHER" id="PTHR46124">
    <property type="entry name" value="D-AMINOACYL-TRNA DEACYLASE"/>
    <property type="match status" value="1"/>
</dbReference>
<keyword evidence="2 4" id="KW-0479">Metal-binding</keyword>
<organism evidence="5 6">
    <name type="scientific">Undibacterium parvum</name>
    <dbReference type="NCBI Taxonomy" id="401471"/>
    <lineage>
        <taxon>Bacteria</taxon>
        <taxon>Pseudomonadati</taxon>
        <taxon>Pseudomonadota</taxon>
        <taxon>Betaproteobacteria</taxon>
        <taxon>Burkholderiales</taxon>
        <taxon>Oxalobacteraceae</taxon>
        <taxon>Undibacterium</taxon>
    </lineage>
</organism>
<dbReference type="FunFam" id="3.20.20.140:FF:000005">
    <property type="entry name" value="TatD family hydrolase"/>
    <property type="match status" value="1"/>
</dbReference>
<feature type="binding site" evidence="4">
    <location>
        <position position="213"/>
    </location>
    <ligand>
        <name>a divalent metal cation</name>
        <dbReference type="ChEBI" id="CHEBI:60240"/>
        <label>1</label>
    </ligand>
</feature>
<comment type="similarity">
    <text evidence="1">Belongs to the metallo-dependent hydrolases superfamily. TatD-type hydrolase family.</text>
</comment>
<feature type="binding site" evidence="4">
    <location>
        <position position="6"/>
    </location>
    <ligand>
        <name>a divalent metal cation</name>
        <dbReference type="ChEBI" id="CHEBI:60240"/>
        <label>1</label>
    </ligand>
</feature>
<protein>
    <submittedName>
        <fullName evidence="5">TatD family deoxyribonuclease</fullName>
    </submittedName>
</protein>
<dbReference type="Pfam" id="PF01026">
    <property type="entry name" value="TatD_DNase"/>
    <property type="match status" value="1"/>
</dbReference>
<evidence type="ECO:0000256" key="3">
    <source>
        <dbReference type="ARBA" id="ARBA00022801"/>
    </source>
</evidence>
<feature type="binding site" evidence="4">
    <location>
        <position position="140"/>
    </location>
    <ligand>
        <name>a divalent metal cation</name>
        <dbReference type="ChEBI" id="CHEBI:60240"/>
        <label>2</label>
    </ligand>
</feature>
<dbReference type="RefSeq" id="WP_126129368.1">
    <property type="nucleotide sequence ID" value="NZ_CP034464.1"/>
</dbReference>
<dbReference type="SUPFAM" id="SSF51556">
    <property type="entry name" value="Metallo-dependent hydrolases"/>
    <property type="match status" value="1"/>
</dbReference>
<dbReference type="GO" id="GO:0016788">
    <property type="term" value="F:hydrolase activity, acting on ester bonds"/>
    <property type="evidence" value="ECO:0007669"/>
    <property type="project" value="InterPro"/>
</dbReference>
<dbReference type="CDD" id="cd01310">
    <property type="entry name" value="TatD_DNAse"/>
    <property type="match status" value="1"/>
</dbReference>
<keyword evidence="3" id="KW-0378">Hydrolase</keyword>
<feature type="binding site" evidence="4">
    <location>
        <position position="100"/>
    </location>
    <ligand>
        <name>a divalent metal cation</name>
        <dbReference type="ChEBI" id="CHEBI:60240"/>
        <label>1</label>
    </ligand>
</feature>